<dbReference type="SUPFAM" id="SSF140459">
    <property type="entry name" value="PE/PPE dimer-like"/>
    <property type="match status" value="1"/>
</dbReference>
<accession>A0AA37UP50</accession>
<evidence type="ECO:0000256" key="1">
    <source>
        <dbReference type="SAM" id="MobiDB-lite"/>
    </source>
</evidence>
<comment type="caution">
    <text evidence="4">The sequence shown here is derived from an EMBL/GenBank/DDBJ whole genome shotgun (WGS) entry which is preliminary data.</text>
</comment>
<feature type="domain" description="PE" evidence="2">
    <location>
        <begin position="10"/>
        <end position="92"/>
    </location>
</feature>
<dbReference type="AlphaFoldDB" id="A0AA37UP50"/>
<evidence type="ECO:0000313" key="5">
    <source>
        <dbReference type="Proteomes" id="UP000245060"/>
    </source>
</evidence>
<protein>
    <recommendedName>
        <fullName evidence="2">PE domain-containing protein</fullName>
    </recommendedName>
</protein>
<evidence type="ECO:0000313" key="4">
    <source>
        <dbReference type="EMBL" id="GKU71337.1"/>
    </source>
</evidence>
<evidence type="ECO:0000313" key="3">
    <source>
        <dbReference type="EMBL" id="GBG39084.1"/>
    </source>
</evidence>
<reference evidence="3" key="1">
    <citation type="journal article" date="2018" name="Genome Announc.">
        <title>Draft Genome Sequence of Mycobacterium montefiorense Isolated from Japanese Black Salamander (Hynobius nigrescens).</title>
        <authorList>
            <person name="Fukano H."/>
            <person name="Yoshida M."/>
            <person name="Shimizu A."/>
            <person name="Iwao H."/>
            <person name="Katayama Y."/>
            <person name="Omatsu T."/>
            <person name="Mizutani T."/>
            <person name="Kurata O."/>
            <person name="Wada S."/>
            <person name="Hoshino Y."/>
        </authorList>
    </citation>
    <scope>NUCLEOTIDE SEQUENCE</scope>
    <source>
        <strain evidence="3">BS</strain>
    </source>
</reference>
<dbReference type="Proteomes" id="UP000245060">
    <property type="component" value="Unassembled WGS sequence"/>
</dbReference>
<sequence>MTSMSHDPAVAVIGGQLTDMGVRAITAGAAAAPSITALVPAGAEEISMQAAMAFGVEASMTLTAHAAAHEEISRMGAALVNITRMYAQVDATAAGHLEANAARSGAIEFGSVGGPWANPLGPSTGARLLRAEAVPGVAGTPARTPAMANLIAGAVSPTPSTGGASMPAVANAASTLLGAGSAPLSTLSSLGSAGQGGVGGATAGGAAAGGAGPALASSLTGDENDPDREISDAAGERLL</sequence>
<dbReference type="InterPro" id="IPR038332">
    <property type="entry name" value="PPE_sf"/>
</dbReference>
<dbReference type="RefSeq" id="WP_165839841.1">
    <property type="nucleotide sequence ID" value="NZ_BFCH01000018.1"/>
</dbReference>
<feature type="compositionally biased region" description="Basic and acidic residues" evidence="1">
    <location>
        <begin position="227"/>
        <end position="239"/>
    </location>
</feature>
<reference evidence="5" key="2">
    <citation type="submission" date="2018-04" db="EMBL/GenBank/DDBJ databases">
        <title>Draft genome sequence of Mycobacterium montefiorense isolated from Japanese black salamander.</title>
        <authorList>
            <person name="Fukano H."/>
            <person name="Yoshida M."/>
            <person name="Shimizu A."/>
            <person name="Iwao H."/>
            <person name="Kurata O."/>
            <person name="Katayama Y."/>
            <person name="Omatsu T."/>
            <person name="Mizutani T."/>
            <person name="Wada S."/>
            <person name="Hoshino Y."/>
        </authorList>
    </citation>
    <scope>NUCLEOTIDE SEQUENCE [LARGE SCALE GENOMIC DNA]</scope>
    <source>
        <strain evidence="5">BS</strain>
    </source>
</reference>
<dbReference type="Proteomes" id="UP001139505">
    <property type="component" value="Unassembled WGS sequence"/>
</dbReference>
<proteinExistence type="predicted"/>
<reference evidence="4" key="3">
    <citation type="journal article" date="2022" name="Microbiol. Resour. Announc.">
        <title>Draft Genome Sequences of Eight Mycobacterium montefiorense Strains Isolated from Salamanders in Captivity.</title>
        <authorList>
            <person name="Komine T."/>
            <person name="Ihara H."/>
            <person name="Fukano H."/>
            <person name="Hoshino Y."/>
            <person name="Kurata O."/>
            <person name="Wada S."/>
        </authorList>
    </citation>
    <scope>NUCLEOTIDE SEQUENCE</scope>
    <source>
        <strain evidence="4">NJB18185</strain>
    </source>
</reference>
<dbReference type="InterPro" id="IPR000084">
    <property type="entry name" value="PE-PGRS_N"/>
</dbReference>
<keyword evidence="5" id="KW-1185">Reference proteome</keyword>
<gene>
    <name evidence="3" type="ORF">MmonteBS_34560</name>
    <name evidence="4" type="ORF">NJB18185_11130</name>
</gene>
<feature type="compositionally biased region" description="Gly residues" evidence="1">
    <location>
        <begin position="193"/>
        <end position="212"/>
    </location>
</feature>
<reference evidence="4" key="4">
    <citation type="submission" date="2022-04" db="EMBL/GenBank/DDBJ databases">
        <authorList>
            <person name="Komine T."/>
            <person name="Fukano H."/>
            <person name="Wada S."/>
        </authorList>
    </citation>
    <scope>NUCLEOTIDE SEQUENCE</scope>
    <source>
        <strain evidence="4">NJB18185</strain>
    </source>
</reference>
<evidence type="ECO:0000259" key="2">
    <source>
        <dbReference type="Pfam" id="PF00934"/>
    </source>
</evidence>
<name>A0AA37UP50_9MYCO</name>
<organism evidence="4 6">
    <name type="scientific">Mycobacterium montefiorense</name>
    <dbReference type="NCBI Taxonomy" id="154654"/>
    <lineage>
        <taxon>Bacteria</taxon>
        <taxon>Bacillati</taxon>
        <taxon>Actinomycetota</taxon>
        <taxon>Actinomycetes</taxon>
        <taxon>Mycobacteriales</taxon>
        <taxon>Mycobacteriaceae</taxon>
        <taxon>Mycobacterium</taxon>
        <taxon>Mycobacterium simiae complex</taxon>
    </lineage>
</organism>
<dbReference type="Pfam" id="PF00934">
    <property type="entry name" value="PE"/>
    <property type="match status" value="1"/>
</dbReference>
<dbReference type="Gene3D" id="1.10.287.850">
    <property type="entry name" value="HP0062-like domain"/>
    <property type="match status" value="1"/>
</dbReference>
<dbReference type="EMBL" id="BQYH01000005">
    <property type="protein sequence ID" value="GKU71337.1"/>
    <property type="molecule type" value="Genomic_DNA"/>
</dbReference>
<feature type="region of interest" description="Disordered" evidence="1">
    <location>
        <begin position="189"/>
        <end position="239"/>
    </location>
</feature>
<dbReference type="EMBL" id="BFCH01000018">
    <property type="protein sequence ID" value="GBG39084.1"/>
    <property type="molecule type" value="Genomic_DNA"/>
</dbReference>
<evidence type="ECO:0000313" key="6">
    <source>
        <dbReference type="Proteomes" id="UP001139505"/>
    </source>
</evidence>